<evidence type="ECO:0000256" key="4">
    <source>
        <dbReference type="ARBA" id="ARBA00022989"/>
    </source>
</evidence>
<accession>A0ABS5BL96</accession>
<evidence type="ECO:0000256" key="5">
    <source>
        <dbReference type="ARBA" id="ARBA00023136"/>
    </source>
</evidence>
<comment type="caution">
    <text evidence="7">The sequence shown here is derived from an EMBL/GenBank/DDBJ whole genome shotgun (WGS) entry which is preliminary data.</text>
</comment>
<dbReference type="Proteomes" id="UP001192346">
    <property type="component" value="Unassembled WGS sequence"/>
</dbReference>
<evidence type="ECO:0000256" key="6">
    <source>
        <dbReference type="SAM" id="Phobius"/>
    </source>
</evidence>
<evidence type="ECO:0000256" key="1">
    <source>
        <dbReference type="ARBA" id="ARBA00004651"/>
    </source>
</evidence>
<keyword evidence="2" id="KW-1003">Cell membrane</keyword>
<sequence>MFNRYKTIFKFFIKFIKYKEIQKITKKSYLKLLKITLFDKKNIKTIFLSAFLCFLYTLTDVMFMSGDYKIQLYSTGIHGMGDAIAKILIYIDLFDFTKNKSFNGIFAASFFGFVNLLLFIFISFPKLDFKFSINSLINSILLIFFLSGLTFTINNPNGYLYNMHNFFGLFKSNDASFFPSLMRVLIGAILNGLICGYCIKIGSSTGGVDIIAKYLSIYKKKDISLLLTILNFCIGIFSVTFVSFWSRQINWISLFFTIIKEGKKLASFDLNNPKLYIYKLNYFVWALIHQKIFKLQNLY</sequence>
<dbReference type="PANTHER" id="PTHR33545">
    <property type="entry name" value="UPF0750 MEMBRANE PROTEIN YITT-RELATED"/>
    <property type="match status" value="1"/>
</dbReference>
<keyword evidence="3 6" id="KW-0812">Transmembrane</keyword>
<feature type="transmembrane region" description="Helical" evidence="6">
    <location>
        <begin position="136"/>
        <end position="153"/>
    </location>
</feature>
<feature type="transmembrane region" description="Helical" evidence="6">
    <location>
        <begin position="223"/>
        <end position="245"/>
    </location>
</feature>
<dbReference type="PANTHER" id="PTHR33545:SF5">
    <property type="entry name" value="UPF0750 MEMBRANE PROTEIN YITT"/>
    <property type="match status" value="1"/>
</dbReference>
<dbReference type="EMBL" id="VBRA02000013">
    <property type="protein sequence ID" value="MBP3059547.1"/>
    <property type="molecule type" value="Genomic_DNA"/>
</dbReference>
<evidence type="ECO:0000313" key="7">
    <source>
        <dbReference type="EMBL" id="MBP3059547.1"/>
    </source>
</evidence>
<evidence type="ECO:0000256" key="2">
    <source>
        <dbReference type="ARBA" id="ARBA00022475"/>
    </source>
</evidence>
<feature type="transmembrane region" description="Helical" evidence="6">
    <location>
        <begin position="46"/>
        <end position="65"/>
    </location>
</feature>
<name>A0ABS5BL96_9MOLU</name>
<feature type="transmembrane region" description="Helical" evidence="6">
    <location>
        <begin position="102"/>
        <end position="124"/>
    </location>
</feature>
<organism evidence="7 8">
    <name type="scientific">Texas Phoenix palm phytoplasma</name>
    <dbReference type="NCBI Taxonomy" id="176709"/>
    <lineage>
        <taxon>Bacteria</taxon>
        <taxon>Bacillati</taxon>
        <taxon>Mycoplasmatota</taxon>
        <taxon>Mollicutes</taxon>
        <taxon>Acholeplasmatales</taxon>
        <taxon>Acholeplasmataceae</taxon>
        <taxon>Candidatus Phytoplasma</taxon>
        <taxon>16SrIV (Coconut lethal yellows group)</taxon>
    </lineage>
</organism>
<protein>
    <recommendedName>
        <fullName evidence="9">YitT family protein</fullName>
    </recommendedName>
</protein>
<dbReference type="Pfam" id="PF02588">
    <property type="entry name" value="YitT_membrane"/>
    <property type="match status" value="1"/>
</dbReference>
<gene>
    <name evidence="7" type="ORF">FEF22_002005</name>
</gene>
<keyword evidence="5 6" id="KW-0472">Membrane</keyword>
<feature type="transmembrane region" description="Helical" evidence="6">
    <location>
        <begin position="181"/>
        <end position="202"/>
    </location>
</feature>
<proteinExistence type="predicted"/>
<reference evidence="7" key="1">
    <citation type="submission" date="2019-10" db="EMBL/GenBank/DDBJ databases">
        <title>Whole Genome Sequencing and Characterization of Texas Phoenix Palm Decline Phytoplasma Belongs to Lethal Yellowing (16SrIV) Group.</title>
        <authorList>
            <person name="Bao M."/>
        </authorList>
    </citation>
    <scope>NUCLEOTIDE SEQUENCE [LARGE SCALE GENOMIC DNA]</scope>
    <source>
        <strain evidence="7">ACPD</strain>
    </source>
</reference>
<comment type="subcellular location">
    <subcellularLocation>
        <location evidence="1">Cell membrane</location>
        <topology evidence="1">Multi-pass membrane protein</topology>
    </subcellularLocation>
</comment>
<dbReference type="InterPro" id="IPR003740">
    <property type="entry name" value="YitT"/>
</dbReference>
<evidence type="ECO:0008006" key="9">
    <source>
        <dbReference type="Google" id="ProtNLM"/>
    </source>
</evidence>
<evidence type="ECO:0000313" key="8">
    <source>
        <dbReference type="Proteomes" id="UP001192346"/>
    </source>
</evidence>
<keyword evidence="8" id="KW-1185">Reference proteome</keyword>
<dbReference type="InterPro" id="IPR051461">
    <property type="entry name" value="UPF0750_membrane"/>
</dbReference>
<evidence type="ECO:0000256" key="3">
    <source>
        <dbReference type="ARBA" id="ARBA00022692"/>
    </source>
</evidence>
<keyword evidence="4 6" id="KW-1133">Transmembrane helix</keyword>